<keyword evidence="6" id="KW-1185">Reference proteome</keyword>
<keyword evidence="3" id="KW-0021">Allosteric enzyme</keyword>
<dbReference type="Pfam" id="PF01182">
    <property type="entry name" value="Glucosamine_iso"/>
    <property type="match status" value="1"/>
</dbReference>
<comment type="activity regulation">
    <text evidence="3">Allosterically activated by N-acetylglucosamine 6-phosphate (GlcNAc6P).</text>
</comment>
<comment type="pathway">
    <text evidence="3">Amino-sugar metabolism; N-acetylneuraminate degradation; D-fructose 6-phosphate from N-acetylneuraminate: step 5/5.</text>
</comment>
<dbReference type="EC" id="3.5.99.6" evidence="3"/>
<sequence>MEIIIERDAEGVARQVADRFESVIRHGGRFGVTLGLATGSSPVATYQELIRRHREEGLSFGHARAFLLDEYVGIPRSHEQSYHRFIREHFTSHVDIADELVISPDGQAADPVGEAARYDRGIADAGGVDLQILGIGGNGHIGFNEPTSALTSRTRVKTLTEQTISDNARFFDSPEDVPVHVITQGLGTIMEARRIVLAATGESKASAIAAMIEGPFGAFCPATILQMHPAVTVVVDEDAAGELQDAEYYRFIQRQKSRLEG</sequence>
<name>A0ABT0QVV5_9MICO</name>
<dbReference type="PANTHER" id="PTHR11280:SF5">
    <property type="entry name" value="GLUCOSAMINE-6-PHOSPHATE ISOMERASE"/>
    <property type="match status" value="1"/>
</dbReference>
<dbReference type="RefSeq" id="WP_249735950.1">
    <property type="nucleotide sequence ID" value="NZ_JAKNCJ010000001.1"/>
</dbReference>
<feature type="active site" description="Proton acceptor; for ring-opening step" evidence="3">
    <location>
        <position position="140"/>
    </location>
</feature>
<dbReference type="NCBIfam" id="NF001684">
    <property type="entry name" value="PRK00443.1-4"/>
    <property type="match status" value="1"/>
</dbReference>
<reference evidence="5" key="1">
    <citation type="submission" date="2022-02" db="EMBL/GenBank/DDBJ databases">
        <authorList>
            <person name="Lee M."/>
            <person name="Kim S.-J."/>
            <person name="Jung M.-Y."/>
        </authorList>
    </citation>
    <scope>NUCLEOTIDE SEQUENCE</scope>
    <source>
        <strain evidence="5">JHP9</strain>
    </source>
</reference>
<organism evidence="5 6">
    <name type="scientific">Brachybacterium equifaecis</name>
    <dbReference type="NCBI Taxonomy" id="2910770"/>
    <lineage>
        <taxon>Bacteria</taxon>
        <taxon>Bacillati</taxon>
        <taxon>Actinomycetota</taxon>
        <taxon>Actinomycetes</taxon>
        <taxon>Micrococcales</taxon>
        <taxon>Dermabacteraceae</taxon>
        <taxon>Brachybacterium</taxon>
    </lineage>
</organism>
<feature type="domain" description="Glucosamine/galactosamine-6-phosphate isomerase" evidence="4">
    <location>
        <begin position="9"/>
        <end position="226"/>
    </location>
</feature>
<dbReference type="InterPro" id="IPR037171">
    <property type="entry name" value="NagB/RpiA_transferase-like"/>
</dbReference>
<evidence type="ECO:0000313" key="5">
    <source>
        <dbReference type="EMBL" id="MCL6421784.1"/>
    </source>
</evidence>
<dbReference type="GO" id="GO:0004342">
    <property type="term" value="F:glucosamine-6-phosphate deaminase activity"/>
    <property type="evidence" value="ECO:0007669"/>
    <property type="project" value="UniProtKB-EC"/>
</dbReference>
<feature type="site" description="Part of the allosteric site" evidence="3">
    <location>
        <position position="157"/>
    </location>
</feature>
<dbReference type="NCBIfam" id="TIGR00502">
    <property type="entry name" value="nagB"/>
    <property type="match status" value="1"/>
</dbReference>
<feature type="active site" description="Proton acceptor; for enolization step" evidence="3">
    <location>
        <position position="69"/>
    </location>
</feature>
<comment type="catalytic activity">
    <reaction evidence="3">
        <text>alpha-D-glucosamine 6-phosphate + H2O = beta-D-fructose 6-phosphate + NH4(+)</text>
        <dbReference type="Rhea" id="RHEA:12172"/>
        <dbReference type="ChEBI" id="CHEBI:15377"/>
        <dbReference type="ChEBI" id="CHEBI:28938"/>
        <dbReference type="ChEBI" id="CHEBI:57634"/>
        <dbReference type="ChEBI" id="CHEBI:75989"/>
        <dbReference type="EC" id="3.5.99.6"/>
    </reaction>
</comment>
<dbReference type="SUPFAM" id="SSF100950">
    <property type="entry name" value="NagB/RpiA/CoA transferase-like"/>
    <property type="match status" value="1"/>
</dbReference>
<feature type="active site" description="For ring-opening step" evidence="3">
    <location>
        <position position="145"/>
    </location>
</feature>
<evidence type="ECO:0000259" key="4">
    <source>
        <dbReference type="Pfam" id="PF01182"/>
    </source>
</evidence>
<dbReference type="HAMAP" id="MF_01241">
    <property type="entry name" value="GlcN6P_deamin"/>
    <property type="match status" value="1"/>
</dbReference>
<comment type="function">
    <text evidence="3">Catalyzes the reversible isomerization-deamination of glucosamine 6-phosphate (GlcN6P) to form fructose 6-phosphate (Fru6P) and ammonium ion.</text>
</comment>
<dbReference type="CDD" id="cd01399">
    <property type="entry name" value="GlcN6P_deaminase"/>
    <property type="match status" value="1"/>
</dbReference>
<dbReference type="InterPro" id="IPR018321">
    <property type="entry name" value="Glucosamine6P_isomerase_CS"/>
</dbReference>
<feature type="site" description="Part of the allosteric site" evidence="3">
    <location>
        <position position="148"/>
    </location>
</feature>
<comment type="similarity">
    <text evidence="3">Belongs to the glucosamine/galactosamine-6-phosphate isomerase family. NagB subfamily.</text>
</comment>
<dbReference type="Proteomes" id="UP001203761">
    <property type="component" value="Unassembled WGS sequence"/>
</dbReference>
<dbReference type="EMBL" id="JAKNCJ010000001">
    <property type="protein sequence ID" value="MCL6421784.1"/>
    <property type="molecule type" value="Genomic_DNA"/>
</dbReference>
<dbReference type="Gene3D" id="3.40.50.1360">
    <property type="match status" value="1"/>
</dbReference>
<evidence type="ECO:0000256" key="3">
    <source>
        <dbReference type="HAMAP-Rule" id="MF_01241"/>
    </source>
</evidence>
<keyword evidence="1 3" id="KW-0378">Hydrolase</keyword>
<dbReference type="PROSITE" id="PS01161">
    <property type="entry name" value="GLC_GALNAC_ISOMERASE"/>
    <property type="match status" value="1"/>
</dbReference>
<feature type="active site" description="For ring-opening step" evidence="3">
    <location>
        <position position="138"/>
    </location>
</feature>
<gene>
    <name evidence="3 5" type="primary">nagB</name>
    <name evidence="5" type="ORF">Bequi_00030</name>
</gene>
<proteinExistence type="inferred from homology"/>
<dbReference type="PANTHER" id="PTHR11280">
    <property type="entry name" value="GLUCOSAMINE-6-PHOSPHATE ISOMERASE"/>
    <property type="match status" value="1"/>
</dbReference>
<evidence type="ECO:0000256" key="1">
    <source>
        <dbReference type="ARBA" id="ARBA00022801"/>
    </source>
</evidence>
<evidence type="ECO:0000313" key="6">
    <source>
        <dbReference type="Proteomes" id="UP001203761"/>
    </source>
</evidence>
<comment type="caution">
    <text evidence="3">Lacks conserved residue(s) required for the propagation of feature annotation.</text>
</comment>
<accession>A0ABT0QVV5</accession>
<feature type="site" description="Part of the allosteric site" evidence="3">
    <location>
        <position position="155"/>
    </location>
</feature>
<feature type="site" description="Part of the allosteric site" evidence="3">
    <location>
        <position position="158"/>
    </location>
</feature>
<dbReference type="InterPro" id="IPR006148">
    <property type="entry name" value="Glc/Gal-6P_isomerase"/>
</dbReference>
<keyword evidence="2 3" id="KW-0119">Carbohydrate metabolism</keyword>
<protein>
    <recommendedName>
        <fullName evidence="3">Glucosamine-6-phosphate deaminase</fullName>
        <ecNumber evidence="3">3.5.99.6</ecNumber>
    </recommendedName>
    <alternativeName>
        <fullName evidence="3">GlcN6P deaminase</fullName>
        <shortName evidence="3">GNPDA</shortName>
    </alternativeName>
    <alternativeName>
        <fullName evidence="3">Glucosamine-6-phosphate isomerase</fullName>
    </alternativeName>
</protein>
<dbReference type="InterPro" id="IPR004547">
    <property type="entry name" value="Glucosamine6P_isomerase"/>
</dbReference>
<comment type="caution">
    <text evidence="5">The sequence shown here is derived from an EMBL/GenBank/DDBJ whole genome shotgun (WGS) entry which is preliminary data.</text>
</comment>
<evidence type="ECO:0000256" key="2">
    <source>
        <dbReference type="ARBA" id="ARBA00023277"/>
    </source>
</evidence>